<dbReference type="GO" id="GO:0055085">
    <property type="term" value="P:transmembrane transport"/>
    <property type="evidence" value="ECO:0007669"/>
    <property type="project" value="TreeGrafter"/>
</dbReference>
<feature type="transmembrane region" description="Helical" evidence="8">
    <location>
        <begin position="227"/>
        <end position="255"/>
    </location>
</feature>
<feature type="transmembrane region" description="Helical" evidence="8">
    <location>
        <begin position="287"/>
        <end position="306"/>
    </location>
</feature>
<comment type="caution">
    <text evidence="9">The sequence shown here is derived from an EMBL/GenBank/DDBJ whole genome shotgun (WGS) entry which is preliminary data.</text>
</comment>
<accession>A0A7W2FDY1</accession>
<keyword evidence="3" id="KW-0813">Transport</keyword>
<evidence type="ECO:0000256" key="8">
    <source>
        <dbReference type="SAM" id="Phobius"/>
    </source>
</evidence>
<feature type="transmembrane region" description="Helical" evidence="8">
    <location>
        <begin position="35"/>
        <end position="52"/>
    </location>
</feature>
<evidence type="ECO:0000256" key="5">
    <source>
        <dbReference type="ARBA" id="ARBA00022692"/>
    </source>
</evidence>
<evidence type="ECO:0000256" key="2">
    <source>
        <dbReference type="ARBA" id="ARBA00009773"/>
    </source>
</evidence>
<proteinExistence type="inferred from homology"/>
<dbReference type="RefSeq" id="WP_182156715.1">
    <property type="nucleotide sequence ID" value="NZ_JACEZU010000013.1"/>
</dbReference>
<evidence type="ECO:0000313" key="9">
    <source>
        <dbReference type="EMBL" id="MBA5689916.1"/>
    </source>
</evidence>
<keyword evidence="10" id="KW-1185">Reference proteome</keyword>
<comment type="similarity">
    <text evidence="2">Belongs to the autoinducer-2 exporter (AI-2E) (TC 2.A.86) family.</text>
</comment>
<dbReference type="PANTHER" id="PTHR21716:SF53">
    <property type="entry name" value="PERMEASE PERM-RELATED"/>
    <property type="match status" value="1"/>
</dbReference>
<keyword evidence="6 8" id="KW-1133">Transmembrane helix</keyword>
<dbReference type="GO" id="GO:0005886">
    <property type="term" value="C:plasma membrane"/>
    <property type="evidence" value="ECO:0007669"/>
    <property type="project" value="UniProtKB-SubCell"/>
</dbReference>
<feature type="transmembrane region" description="Helical" evidence="8">
    <location>
        <begin position="164"/>
        <end position="187"/>
    </location>
</feature>
<evidence type="ECO:0000256" key="1">
    <source>
        <dbReference type="ARBA" id="ARBA00004651"/>
    </source>
</evidence>
<evidence type="ECO:0000313" key="10">
    <source>
        <dbReference type="Proteomes" id="UP000573499"/>
    </source>
</evidence>
<evidence type="ECO:0000256" key="6">
    <source>
        <dbReference type="ARBA" id="ARBA00022989"/>
    </source>
</evidence>
<dbReference type="EMBL" id="JACEZU010000013">
    <property type="protein sequence ID" value="MBA5689916.1"/>
    <property type="molecule type" value="Genomic_DNA"/>
</dbReference>
<feature type="transmembrane region" description="Helical" evidence="8">
    <location>
        <begin position="12"/>
        <end position="29"/>
    </location>
</feature>
<organism evidence="9 10">
    <name type="scientific">Rugamonas apoptosis</name>
    <dbReference type="NCBI Taxonomy" id="2758570"/>
    <lineage>
        <taxon>Bacteria</taxon>
        <taxon>Pseudomonadati</taxon>
        <taxon>Pseudomonadota</taxon>
        <taxon>Betaproteobacteria</taxon>
        <taxon>Burkholderiales</taxon>
        <taxon>Oxalobacteraceae</taxon>
        <taxon>Telluria group</taxon>
        <taxon>Rugamonas</taxon>
    </lineage>
</organism>
<dbReference type="PANTHER" id="PTHR21716">
    <property type="entry name" value="TRANSMEMBRANE PROTEIN"/>
    <property type="match status" value="1"/>
</dbReference>
<evidence type="ECO:0000256" key="3">
    <source>
        <dbReference type="ARBA" id="ARBA00022448"/>
    </source>
</evidence>
<dbReference type="InterPro" id="IPR002549">
    <property type="entry name" value="AI-2E-like"/>
</dbReference>
<feature type="transmembrane region" description="Helical" evidence="8">
    <location>
        <begin position="261"/>
        <end position="280"/>
    </location>
</feature>
<feature type="transmembrane region" description="Helical" evidence="8">
    <location>
        <begin position="326"/>
        <end position="351"/>
    </location>
</feature>
<keyword evidence="4" id="KW-1003">Cell membrane</keyword>
<evidence type="ECO:0000256" key="4">
    <source>
        <dbReference type="ARBA" id="ARBA00022475"/>
    </source>
</evidence>
<keyword evidence="7 8" id="KW-0472">Membrane</keyword>
<dbReference type="Proteomes" id="UP000573499">
    <property type="component" value="Unassembled WGS sequence"/>
</dbReference>
<dbReference type="AlphaFoldDB" id="A0A7W2FDY1"/>
<gene>
    <name evidence="9" type="ORF">H3H39_22965</name>
</gene>
<sequence length="618" mass="65744">MHTPVPPSRLNAPSIISASCILGLLYAGRPMLQPIVLAAVLSLLVAPLVRTLSQYGIRRVPATLTALLLAGAAAAGTGAILAAQLVSVTSELPQYQAALLRKAEQLRTRAERPLAWLEAGLNHGAELAPDTGSEQPLQPAGAHQPVPVEIRPPHPSTGDTLARLFSLVWGPIGEAGLVLVLLLFILLEHESLRDRLIRLAGQTQTSRTVRALADAAHGVSRFFFSQFVVNAAFGVAIGLALWAFGVPHAILWGALSALLRFVPYLGALGSGAIITAFTAAIDPGWTLTLSCAGLFAIVELVVANLVEPKVYGHSTGISPLAVVISALFWGTLWGPVGLLISTPLTVCLVVAGRHVRALEPLSILLGEAPSVTGAQRFFQRALSGETGAILHDAAAYLRRASFARYCDHILLPGLALAVADLRTGQIDTLQQEHIRSTIADVAESLAPSTATAGRARRRRHVSLLDANVGAHLRQLREARLGRWQGSLDVPQRSIVLCAGLALERDDLVSELLARALREAGVDARSIALPLPHEEHGPDKAKLVSTVFIPYPLGDVLEAWTEAMARLRMLLPHAILVTIRAPQDEMAAPDQAVQPHVDMVLRSFEEGLAFVAPQHPASA</sequence>
<comment type="subcellular location">
    <subcellularLocation>
        <location evidence="1">Cell membrane</location>
        <topology evidence="1">Multi-pass membrane protein</topology>
    </subcellularLocation>
</comment>
<dbReference type="Pfam" id="PF01594">
    <property type="entry name" value="AI-2E_transport"/>
    <property type="match status" value="1"/>
</dbReference>
<protein>
    <submittedName>
        <fullName evidence="9">AI-2E family transporter</fullName>
    </submittedName>
</protein>
<evidence type="ECO:0000256" key="7">
    <source>
        <dbReference type="ARBA" id="ARBA00023136"/>
    </source>
</evidence>
<reference evidence="9 10" key="1">
    <citation type="submission" date="2020-07" db="EMBL/GenBank/DDBJ databases">
        <title>Novel species isolated from subtropical streams in China.</title>
        <authorList>
            <person name="Lu H."/>
        </authorList>
    </citation>
    <scope>NUCLEOTIDE SEQUENCE [LARGE SCALE GENOMIC DNA]</scope>
    <source>
        <strain evidence="9 10">LX47W</strain>
    </source>
</reference>
<name>A0A7W2FDY1_9BURK</name>
<keyword evidence="5 8" id="KW-0812">Transmembrane</keyword>
<feature type="transmembrane region" description="Helical" evidence="8">
    <location>
        <begin position="64"/>
        <end position="86"/>
    </location>
</feature>